<organism evidence="1 2">
    <name type="scientific">Alligator mississippiensis</name>
    <name type="common">American alligator</name>
    <dbReference type="NCBI Taxonomy" id="8496"/>
    <lineage>
        <taxon>Eukaryota</taxon>
        <taxon>Metazoa</taxon>
        <taxon>Chordata</taxon>
        <taxon>Craniata</taxon>
        <taxon>Vertebrata</taxon>
        <taxon>Euteleostomi</taxon>
        <taxon>Archelosauria</taxon>
        <taxon>Archosauria</taxon>
        <taxon>Crocodylia</taxon>
        <taxon>Alligatoridae</taxon>
        <taxon>Alligatorinae</taxon>
        <taxon>Alligator</taxon>
    </lineage>
</organism>
<dbReference type="AlphaFoldDB" id="A0A151M0J2"/>
<protein>
    <submittedName>
        <fullName evidence="1">Uncharacterized protein</fullName>
    </submittedName>
</protein>
<evidence type="ECO:0000313" key="1">
    <source>
        <dbReference type="EMBL" id="KYO18002.1"/>
    </source>
</evidence>
<comment type="caution">
    <text evidence="1">The sequence shown here is derived from an EMBL/GenBank/DDBJ whole genome shotgun (WGS) entry which is preliminary data.</text>
</comment>
<accession>A0A151M0J2</accession>
<keyword evidence="2" id="KW-1185">Reference proteome</keyword>
<proteinExistence type="predicted"/>
<dbReference type="EMBL" id="AKHW03006853">
    <property type="protein sequence ID" value="KYO18002.1"/>
    <property type="molecule type" value="Genomic_DNA"/>
</dbReference>
<gene>
    <name evidence="1" type="ORF">Y1Q_0011613</name>
</gene>
<dbReference type="Proteomes" id="UP000050525">
    <property type="component" value="Unassembled WGS sequence"/>
</dbReference>
<reference evidence="1 2" key="1">
    <citation type="journal article" date="2012" name="Genome Biol.">
        <title>Sequencing three crocodilian genomes to illuminate the evolution of archosaurs and amniotes.</title>
        <authorList>
            <person name="St John J.A."/>
            <person name="Braun E.L."/>
            <person name="Isberg S.R."/>
            <person name="Miles L.G."/>
            <person name="Chong A.Y."/>
            <person name="Gongora J."/>
            <person name="Dalzell P."/>
            <person name="Moran C."/>
            <person name="Bed'hom B."/>
            <person name="Abzhanov A."/>
            <person name="Burgess S.C."/>
            <person name="Cooksey A.M."/>
            <person name="Castoe T.A."/>
            <person name="Crawford N.G."/>
            <person name="Densmore L.D."/>
            <person name="Drew J.C."/>
            <person name="Edwards S.V."/>
            <person name="Faircloth B.C."/>
            <person name="Fujita M.K."/>
            <person name="Greenwold M.J."/>
            <person name="Hoffmann F.G."/>
            <person name="Howard J.M."/>
            <person name="Iguchi T."/>
            <person name="Janes D.E."/>
            <person name="Khan S.Y."/>
            <person name="Kohno S."/>
            <person name="de Koning A.J."/>
            <person name="Lance S.L."/>
            <person name="McCarthy F.M."/>
            <person name="McCormack J.E."/>
            <person name="Merchant M.E."/>
            <person name="Peterson D.G."/>
            <person name="Pollock D.D."/>
            <person name="Pourmand N."/>
            <person name="Raney B.J."/>
            <person name="Roessler K.A."/>
            <person name="Sanford J.R."/>
            <person name="Sawyer R.H."/>
            <person name="Schmidt C.J."/>
            <person name="Triplett E.W."/>
            <person name="Tuberville T.D."/>
            <person name="Venegas-Anaya M."/>
            <person name="Howard J.T."/>
            <person name="Jarvis E.D."/>
            <person name="Guillette L.J.Jr."/>
            <person name="Glenn T.C."/>
            <person name="Green R.E."/>
            <person name="Ray D.A."/>
        </authorList>
    </citation>
    <scope>NUCLEOTIDE SEQUENCE [LARGE SCALE GENOMIC DNA]</scope>
    <source>
        <strain evidence="1">KSC_2009_1</strain>
    </source>
</reference>
<sequence>MGARLSGGRGFSIGDWNREDVQHLLAIVCPSRRLLLCSSATELDIWITGLQSFAVHHLHLAIIIRPFENDGYVSMTFILPRFGKQKKNEEQHKAKTWISGQL</sequence>
<evidence type="ECO:0000313" key="2">
    <source>
        <dbReference type="Proteomes" id="UP000050525"/>
    </source>
</evidence>
<name>A0A151M0J2_ALLMI</name>